<name>A0A4R2Q0Z9_9RHOB</name>
<evidence type="ECO:0000259" key="4">
    <source>
        <dbReference type="Pfam" id="PF12804"/>
    </source>
</evidence>
<keyword evidence="1 5" id="KW-0808">Transferase</keyword>
<dbReference type="PANTHER" id="PTHR43584:SF8">
    <property type="entry name" value="N-ACETYLMURAMATE ALPHA-1-PHOSPHATE URIDYLYLTRANSFERASE"/>
    <property type="match status" value="1"/>
</dbReference>
<evidence type="ECO:0000256" key="1">
    <source>
        <dbReference type="ARBA" id="ARBA00022679"/>
    </source>
</evidence>
<keyword evidence="2 5" id="KW-0548">Nucleotidyltransferase</keyword>
<evidence type="ECO:0000256" key="3">
    <source>
        <dbReference type="ARBA" id="ARBA00022842"/>
    </source>
</evidence>
<accession>A0A4R2Q0Z9</accession>
<dbReference type="Proteomes" id="UP000294835">
    <property type="component" value="Unassembled WGS sequence"/>
</dbReference>
<protein>
    <submittedName>
        <fullName evidence="5">MurNAc alpha-1-phosphate uridylyltransferase</fullName>
    </submittedName>
</protein>
<organism evidence="5 6">
    <name type="scientific">Rhodovulum marinum</name>
    <dbReference type="NCBI Taxonomy" id="320662"/>
    <lineage>
        <taxon>Bacteria</taxon>
        <taxon>Pseudomonadati</taxon>
        <taxon>Pseudomonadota</taxon>
        <taxon>Alphaproteobacteria</taxon>
        <taxon>Rhodobacterales</taxon>
        <taxon>Paracoccaceae</taxon>
        <taxon>Rhodovulum</taxon>
    </lineage>
</organism>
<dbReference type="SUPFAM" id="SSF53448">
    <property type="entry name" value="Nucleotide-diphospho-sugar transferases"/>
    <property type="match status" value="1"/>
</dbReference>
<evidence type="ECO:0000256" key="2">
    <source>
        <dbReference type="ARBA" id="ARBA00022695"/>
    </source>
</evidence>
<dbReference type="GO" id="GO:0016779">
    <property type="term" value="F:nucleotidyltransferase activity"/>
    <property type="evidence" value="ECO:0007669"/>
    <property type="project" value="UniProtKB-KW"/>
</dbReference>
<dbReference type="CDD" id="cd06422">
    <property type="entry name" value="NTP_transferase_like_1"/>
    <property type="match status" value="1"/>
</dbReference>
<keyword evidence="6" id="KW-1185">Reference proteome</keyword>
<dbReference type="InterPro" id="IPR029044">
    <property type="entry name" value="Nucleotide-diphossugar_trans"/>
</dbReference>
<dbReference type="Pfam" id="PF12804">
    <property type="entry name" value="NTP_transf_3"/>
    <property type="match status" value="1"/>
</dbReference>
<reference evidence="5 6" key="1">
    <citation type="submission" date="2019-03" db="EMBL/GenBank/DDBJ databases">
        <title>Genomic Encyclopedia of Type Strains, Phase IV (KMG-IV): sequencing the most valuable type-strain genomes for metagenomic binning, comparative biology and taxonomic classification.</title>
        <authorList>
            <person name="Goeker M."/>
        </authorList>
    </citation>
    <scope>NUCLEOTIDE SEQUENCE [LARGE SCALE GENOMIC DNA]</scope>
    <source>
        <strain evidence="5 6">DSM 18063</strain>
    </source>
</reference>
<dbReference type="OrthoDB" id="9788272at2"/>
<dbReference type="InterPro" id="IPR050065">
    <property type="entry name" value="GlmU-like"/>
</dbReference>
<dbReference type="PANTHER" id="PTHR43584">
    <property type="entry name" value="NUCLEOTIDYL TRANSFERASE"/>
    <property type="match status" value="1"/>
</dbReference>
<evidence type="ECO:0000313" key="5">
    <source>
        <dbReference type="EMBL" id="TCP40305.1"/>
    </source>
</evidence>
<dbReference type="EMBL" id="SLXP01000008">
    <property type="protein sequence ID" value="TCP40305.1"/>
    <property type="molecule type" value="Genomic_DNA"/>
</dbReference>
<sequence>MQPDALMLFAAGFGTRMGALTADRPKPLIDVAGRPLIDHALGLAGGAGIARIVVNTHYLAEQVAAHLAGRAGVTLSHEAERILDTGGGLRHALPLLGADTVFTLNSDAVWTGPNPLDRLAAAWDPERMDGLMLLVPAARARGHRGAGDFTMDDAGRLTRGGTGVYTGAQILKTGNLGPVDASVFSLNRVWDRMLAEGRLFGLLHMGGWCDVGHPAGIAEAEAMLMEARDD</sequence>
<dbReference type="Gene3D" id="3.90.550.10">
    <property type="entry name" value="Spore Coat Polysaccharide Biosynthesis Protein SpsA, Chain A"/>
    <property type="match status" value="1"/>
</dbReference>
<evidence type="ECO:0000313" key="6">
    <source>
        <dbReference type="Proteomes" id="UP000294835"/>
    </source>
</evidence>
<proteinExistence type="predicted"/>
<keyword evidence="3" id="KW-0460">Magnesium</keyword>
<gene>
    <name evidence="5" type="ORF">EV662_108180</name>
</gene>
<dbReference type="AlphaFoldDB" id="A0A4R2Q0Z9"/>
<comment type="caution">
    <text evidence="5">The sequence shown here is derived from an EMBL/GenBank/DDBJ whole genome shotgun (WGS) entry which is preliminary data.</text>
</comment>
<feature type="domain" description="MobA-like NTP transferase" evidence="4">
    <location>
        <begin position="8"/>
        <end position="130"/>
    </location>
</feature>
<dbReference type="InterPro" id="IPR025877">
    <property type="entry name" value="MobA-like_NTP_Trfase"/>
</dbReference>
<dbReference type="RefSeq" id="WP_132463385.1">
    <property type="nucleotide sequence ID" value="NZ_SLXP01000008.1"/>
</dbReference>